<accession>A0A9P7V8V4</accession>
<dbReference type="AlphaFoldDB" id="A0A9P7V8V4"/>
<proteinExistence type="predicted"/>
<evidence type="ECO:0000313" key="1">
    <source>
        <dbReference type="EMBL" id="KAG7193190.1"/>
    </source>
</evidence>
<name>A0A9P7V8V4_9ASCO</name>
<gene>
    <name evidence="1" type="ORF">KQ657_000947</name>
</gene>
<sequence>MSCDNQAGKALTTSSSLPVTIDTAPSTLPTPLSHHVPIETPATTIAVETDDKENILFTPPLQASLLEKALLVIFEYTDYQTKSSQAKAMETETDNDCDCSFEPNKWKKPLELNQEPVKVFSPSIEPPAASSVVETPNDMFQEVEEVPLQPTSPPLLLSEYLPTAELNSNGLERIISGDLYRSDACISPGLSGYSSGSEAYYHDKIPRDFLRMYQHPKQIRKRTRAPGNTK</sequence>
<protein>
    <submittedName>
        <fullName evidence="1">Uncharacterized protein</fullName>
    </submittedName>
</protein>
<dbReference type="EMBL" id="JAHMUF010000013">
    <property type="protein sequence ID" value="KAG7193190.1"/>
    <property type="molecule type" value="Genomic_DNA"/>
</dbReference>
<organism evidence="1 2">
    <name type="scientific">Scheffersomyces spartinae</name>
    <dbReference type="NCBI Taxonomy" id="45513"/>
    <lineage>
        <taxon>Eukaryota</taxon>
        <taxon>Fungi</taxon>
        <taxon>Dikarya</taxon>
        <taxon>Ascomycota</taxon>
        <taxon>Saccharomycotina</taxon>
        <taxon>Pichiomycetes</taxon>
        <taxon>Debaryomycetaceae</taxon>
        <taxon>Scheffersomyces</taxon>
    </lineage>
</organism>
<reference evidence="1" key="1">
    <citation type="submission" date="2021-03" db="EMBL/GenBank/DDBJ databases">
        <authorList>
            <person name="Palmer J.M."/>
        </authorList>
    </citation>
    <scope>NUCLEOTIDE SEQUENCE</scope>
    <source>
        <strain evidence="1">ARV_011</strain>
    </source>
</reference>
<dbReference type="RefSeq" id="XP_043048738.1">
    <property type="nucleotide sequence ID" value="XM_043191766.1"/>
</dbReference>
<evidence type="ECO:0000313" key="2">
    <source>
        <dbReference type="Proteomes" id="UP000790833"/>
    </source>
</evidence>
<dbReference type="Proteomes" id="UP000790833">
    <property type="component" value="Unassembled WGS sequence"/>
</dbReference>
<keyword evidence="2" id="KW-1185">Reference proteome</keyword>
<comment type="caution">
    <text evidence="1">The sequence shown here is derived from an EMBL/GenBank/DDBJ whole genome shotgun (WGS) entry which is preliminary data.</text>
</comment>
<dbReference type="GeneID" id="66114321"/>